<name>A0A1H3RJK5_9BACI</name>
<accession>A0A1H3RJK5</accession>
<protein>
    <submittedName>
        <fullName evidence="2">Uncharacterized protein</fullName>
    </submittedName>
</protein>
<keyword evidence="1" id="KW-1133">Transmembrane helix</keyword>
<feature type="transmembrane region" description="Helical" evidence="1">
    <location>
        <begin position="37"/>
        <end position="70"/>
    </location>
</feature>
<reference evidence="3" key="1">
    <citation type="submission" date="2016-10" db="EMBL/GenBank/DDBJ databases">
        <authorList>
            <person name="Varghese N."/>
            <person name="Submissions S."/>
        </authorList>
    </citation>
    <scope>NUCLEOTIDE SEQUENCE [LARGE SCALE GENOMIC DNA]</scope>
    <source>
        <strain evidence="3">SP</strain>
    </source>
</reference>
<organism evidence="2 3">
    <name type="scientific">Evansella caseinilytica</name>
    <dbReference type="NCBI Taxonomy" id="1503961"/>
    <lineage>
        <taxon>Bacteria</taxon>
        <taxon>Bacillati</taxon>
        <taxon>Bacillota</taxon>
        <taxon>Bacilli</taxon>
        <taxon>Bacillales</taxon>
        <taxon>Bacillaceae</taxon>
        <taxon>Evansella</taxon>
    </lineage>
</organism>
<sequence length="76" mass="8506">MELISVGLGFVIAIILYSLFGSTQKYGSSGCILTFMVYWAIGAVCSFFIFLIAGFLIKWVVIILIILFLVSRFKSR</sequence>
<evidence type="ECO:0000313" key="3">
    <source>
        <dbReference type="Proteomes" id="UP000198935"/>
    </source>
</evidence>
<gene>
    <name evidence="2" type="ORF">SAMN05421736_108141</name>
</gene>
<keyword evidence="3" id="KW-1185">Reference proteome</keyword>
<dbReference type="EMBL" id="FNPI01000008">
    <property type="protein sequence ID" value="SDZ25942.1"/>
    <property type="molecule type" value="Genomic_DNA"/>
</dbReference>
<proteinExistence type="predicted"/>
<keyword evidence="1" id="KW-0472">Membrane</keyword>
<dbReference type="Proteomes" id="UP000198935">
    <property type="component" value="Unassembled WGS sequence"/>
</dbReference>
<keyword evidence="1" id="KW-0812">Transmembrane</keyword>
<evidence type="ECO:0000313" key="2">
    <source>
        <dbReference type="EMBL" id="SDZ25942.1"/>
    </source>
</evidence>
<dbReference type="AlphaFoldDB" id="A0A1H3RJK5"/>
<evidence type="ECO:0000256" key="1">
    <source>
        <dbReference type="SAM" id="Phobius"/>
    </source>
</evidence>